<evidence type="ECO:0000259" key="12">
    <source>
        <dbReference type="SMART" id="SM00845"/>
    </source>
</evidence>
<comment type="catalytic activity">
    <reaction evidence="9 10">
        <text>L-glutamyl-tRNA(Gln) + L-glutamine + ATP + H2O = L-glutaminyl-tRNA(Gln) + L-glutamate + ADP + phosphate + H(+)</text>
        <dbReference type="Rhea" id="RHEA:17521"/>
        <dbReference type="Rhea" id="RHEA-COMP:9681"/>
        <dbReference type="Rhea" id="RHEA-COMP:9684"/>
        <dbReference type="ChEBI" id="CHEBI:15377"/>
        <dbReference type="ChEBI" id="CHEBI:15378"/>
        <dbReference type="ChEBI" id="CHEBI:29985"/>
        <dbReference type="ChEBI" id="CHEBI:30616"/>
        <dbReference type="ChEBI" id="CHEBI:43474"/>
        <dbReference type="ChEBI" id="CHEBI:58359"/>
        <dbReference type="ChEBI" id="CHEBI:78520"/>
        <dbReference type="ChEBI" id="CHEBI:78521"/>
        <dbReference type="ChEBI" id="CHEBI:456216"/>
    </reaction>
</comment>
<dbReference type="OrthoDB" id="1722066at2759"/>
<evidence type="ECO:0000256" key="8">
    <source>
        <dbReference type="ARBA" id="ARBA00047380"/>
    </source>
</evidence>
<comment type="function">
    <text evidence="7">Allows the formation of correctly charged Asn-tRNA(Asn) or Gln-tRNA(Gln) through the transamidation of misacylated Asp-tRNA(Asn) or Glu-tRNA(Gln) in organisms which lack either or both of asparaginyl-tRNA or glutaminyl-tRNA synthetases. The reaction takes place in the presence of glutamine and ATP through an activated phospho-Asp-tRNA(Asn) or phospho-Glu-tRNA(Gln).</text>
</comment>
<dbReference type="InterPro" id="IPR018027">
    <property type="entry name" value="Asn/Gln_amidotransferase"/>
</dbReference>
<evidence type="ECO:0000256" key="7">
    <source>
        <dbReference type="ARBA" id="ARBA00024799"/>
    </source>
</evidence>
<dbReference type="EC" id="6.3.5.-" evidence="10"/>
<dbReference type="SUPFAM" id="SSF89095">
    <property type="entry name" value="GatB/YqeY motif"/>
    <property type="match status" value="1"/>
</dbReference>
<dbReference type="Gene3D" id="1.10.150.380">
    <property type="entry name" value="GatB domain, N-terminal subdomain"/>
    <property type="match status" value="1"/>
</dbReference>
<dbReference type="AlphaFoldDB" id="A0A553PC41"/>
<evidence type="ECO:0000256" key="6">
    <source>
        <dbReference type="ARBA" id="ARBA00022917"/>
    </source>
</evidence>
<protein>
    <recommendedName>
        <fullName evidence="10">Glutamyl-tRNA(Gln) amidotransferase subunit B, mitochondrial</fullName>
        <shortName evidence="10">Glu-AdT subunit B</shortName>
        <ecNumber evidence="10">6.3.5.-</ecNumber>
    </recommendedName>
</protein>
<dbReference type="PANTHER" id="PTHR11659">
    <property type="entry name" value="GLUTAMYL-TRNA GLN AMIDOTRANSFERASE SUBUNIT B MITOCHONDRIAL AND PROKARYOTIC PET112-RELATED"/>
    <property type="match status" value="1"/>
</dbReference>
<dbReference type="PANTHER" id="PTHR11659:SF0">
    <property type="entry name" value="GLUTAMYL-TRNA(GLN) AMIDOTRANSFERASE SUBUNIT B, MITOCHONDRIAL"/>
    <property type="match status" value="1"/>
</dbReference>
<gene>
    <name evidence="13" type="ORF">TCAL_10086</name>
</gene>
<dbReference type="EMBL" id="VCGU01000005">
    <property type="protein sequence ID" value="TRY75252.1"/>
    <property type="molecule type" value="Genomic_DNA"/>
</dbReference>
<evidence type="ECO:0000256" key="10">
    <source>
        <dbReference type="HAMAP-Rule" id="MF_03147"/>
    </source>
</evidence>
<accession>A0A553PC41</accession>
<comment type="subunit">
    <text evidence="10">Subunit of the heterotrimeric GatCAB amidotransferase (AdT) complex, composed of A, B and C subunits.</text>
</comment>
<dbReference type="GO" id="GO:0032543">
    <property type="term" value="P:mitochondrial translation"/>
    <property type="evidence" value="ECO:0007669"/>
    <property type="project" value="UniProtKB-UniRule"/>
</dbReference>
<dbReference type="HAMAP" id="MF_00121">
    <property type="entry name" value="GatB"/>
    <property type="match status" value="1"/>
</dbReference>
<dbReference type="SUPFAM" id="SSF55931">
    <property type="entry name" value="Glutamine synthetase/guanido kinase"/>
    <property type="match status" value="1"/>
</dbReference>
<dbReference type="InterPro" id="IPR004413">
    <property type="entry name" value="GatB"/>
</dbReference>
<comment type="catalytic activity">
    <reaction evidence="8">
        <text>L-aspartyl-tRNA(Asn) + L-glutamine + ATP + H2O = L-asparaginyl-tRNA(Asn) + L-glutamate + ADP + phosphate + 2 H(+)</text>
        <dbReference type="Rhea" id="RHEA:14513"/>
        <dbReference type="Rhea" id="RHEA-COMP:9674"/>
        <dbReference type="Rhea" id="RHEA-COMP:9677"/>
        <dbReference type="ChEBI" id="CHEBI:15377"/>
        <dbReference type="ChEBI" id="CHEBI:15378"/>
        <dbReference type="ChEBI" id="CHEBI:29985"/>
        <dbReference type="ChEBI" id="CHEBI:30616"/>
        <dbReference type="ChEBI" id="CHEBI:43474"/>
        <dbReference type="ChEBI" id="CHEBI:58359"/>
        <dbReference type="ChEBI" id="CHEBI:78515"/>
        <dbReference type="ChEBI" id="CHEBI:78516"/>
        <dbReference type="ChEBI" id="CHEBI:456216"/>
    </reaction>
</comment>
<dbReference type="OMA" id="NWWLIKD"/>
<evidence type="ECO:0000256" key="9">
    <source>
        <dbReference type="ARBA" id="ARBA00047913"/>
    </source>
</evidence>
<evidence type="ECO:0000313" key="13">
    <source>
        <dbReference type="EMBL" id="TRY75252.1"/>
    </source>
</evidence>
<dbReference type="STRING" id="6832.A0A553PC41"/>
<dbReference type="GO" id="GO:0070681">
    <property type="term" value="P:glutaminyl-tRNAGln biosynthesis via transamidation"/>
    <property type="evidence" value="ECO:0007669"/>
    <property type="project" value="UniProtKB-UniRule"/>
</dbReference>
<dbReference type="InterPro" id="IPR042114">
    <property type="entry name" value="GatB_C_1"/>
</dbReference>
<feature type="region of interest" description="Disordered" evidence="11">
    <location>
        <begin position="18"/>
        <end position="38"/>
    </location>
</feature>
<dbReference type="NCBIfam" id="TIGR00133">
    <property type="entry name" value="gatB"/>
    <property type="match status" value="1"/>
</dbReference>
<keyword evidence="4 10" id="KW-0547">Nucleotide-binding</keyword>
<name>A0A553PC41_TIGCA</name>
<evidence type="ECO:0000256" key="2">
    <source>
        <dbReference type="ARBA" id="ARBA00011123"/>
    </source>
</evidence>
<dbReference type="GO" id="GO:0005524">
    <property type="term" value="F:ATP binding"/>
    <property type="evidence" value="ECO:0007669"/>
    <property type="project" value="UniProtKB-KW"/>
</dbReference>
<evidence type="ECO:0000256" key="5">
    <source>
        <dbReference type="ARBA" id="ARBA00022840"/>
    </source>
</evidence>
<dbReference type="GO" id="GO:0050566">
    <property type="term" value="F:asparaginyl-tRNA synthase (glutamine-hydrolyzing) activity"/>
    <property type="evidence" value="ECO:0007669"/>
    <property type="project" value="RHEA"/>
</dbReference>
<dbReference type="InterPro" id="IPR014746">
    <property type="entry name" value="Gln_synth/guanido_kin_cat_dom"/>
</dbReference>
<organism evidence="13 14">
    <name type="scientific">Tigriopus californicus</name>
    <name type="common">Marine copepod</name>
    <dbReference type="NCBI Taxonomy" id="6832"/>
    <lineage>
        <taxon>Eukaryota</taxon>
        <taxon>Metazoa</taxon>
        <taxon>Ecdysozoa</taxon>
        <taxon>Arthropoda</taxon>
        <taxon>Crustacea</taxon>
        <taxon>Multicrustacea</taxon>
        <taxon>Hexanauplia</taxon>
        <taxon>Copepoda</taxon>
        <taxon>Harpacticoida</taxon>
        <taxon>Harpacticidae</taxon>
        <taxon>Tigriopus</taxon>
    </lineage>
</organism>
<keyword evidence="14" id="KW-1185">Reference proteome</keyword>
<comment type="subunit">
    <text evidence="2">Heterotrimer of A, B and C subunits.</text>
</comment>
<evidence type="ECO:0000313" key="14">
    <source>
        <dbReference type="Proteomes" id="UP000318571"/>
    </source>
</evidence>
<dbReference type="SMART" id="SM00845">
    <property type="entry name" value="GatB_Yqey"/>
    <property type="match status" value="1"/>
</dbReference>
<evidence type="ECO:0000256" key="4">
    <source>
        <dbReference type="ARBA" id="ARBA00022741"/>
    </source>
</evidence>
<dbReference type="InterPro" id="IPR006075">
    <property type="entry name" value="Asn/Gln-tRNA_Trfase_suB/E_cat"/>
</dbReference>
<feature type="domain" description="Asn/Gln amidotransferase" evidence="12">
    <location>
        <begin position="388"/>
        <end position="540"/>
    </location>
</feature>
<evidence type="ECO:0000256" key="1">
    <source>
        <dbReference type="ARBA" id="ARBA00005306"/>
    </source>
</evidence>
<dbReference type="Proteomes" id="UP000318571">
    <property type="component" value="Chromosome 2"/>
</dbReference>
<dbReference type="Pfam" id="PF02637">
    <property type="entry name" value="GatB_Yqey"/>
    <property type="match status" value="1"/>
</dbReference>
<comment type="caution">
    <text evidence="13">The sequence shown here is derived from an EMBL/GenBank/DDBJ whole genome shotgun (WGS) entry which is preliminary data.</text>
</comment>
<sequence length="548" mass="61219">MILASVRKVVRHGTRFPTRHQSTGLAPRPSRLRYGQNQSDPRGWESVIGLEVHAQILALSKLFSAGSGRTLGSANSQVTLFDASIPGTLPVINRRCVEAAVQTALALQCRINPVSTFDRKHYFYADLPTGYQITQQRKALAVQGQMDFSVLRSENVPHSYYHSVGITQLQLEQDSGKSLHDAVAGKSLIDLNRCGMGLMEIVFEPQLSDGEEAAAMIHDLILILKRLGTCSCKMEEGALRVDANISVNRPGEPLGVRTEVKNLNSIRSLANAIEFEVSRQIAVLESGGIVENETRSFNFSAKQTLPMRDKEAKQDYRFLPEPNLPPLRLCDTPPGTPTDKTNPHIINIHDYRETLPEMPNVQRQRLMTETGISIESASQLVDQPNHLAFFEKAMTHKPQNPQILVNLLQLSVVEMLNILDISLEQSHLSAGQLVELAEIKHNDELPHNIILKALKTLVEKHYPSAESLIQEMDWRSTVRNVNLIQGLVTEALRNEKKLVKRYFKGKDEQKVAVSLAKIVDKSYPGDLDMKLVTQVIRDSLKEMATNTQ</sequence>
<keyword evidence="5 10" id="KW-0067">ATP-binding</keyword>
<dbReference type="GO" id="GO:0050567">
    <property type="term" value="F:glutaminyl-tRNA synthase (glutamine-hydrolyzing) activity"/>
    <property type="evidence" value="ECO:0007669"/>
    <property type="project" value="UniProtKB-UniRule"/>
</dbReference>
<dbReference type="GO" id="GO:0030956">
    <property type="term" value="C:glutamyl-tRNA(Gln) amidotransferase complex"/>
    <property type="evidence" value="ECO:0007669"/>
    <property type="project" value="UniProtKB-UniRule"/>
</dbReference>
<dbReference type="InterPro" id="IPR003789">
    <property type="entry name" value="Asn/Gln_tRNA_amidoTrase-B-like"/>
</dbReference>
<dbReference type="GO" id="GO:0005739">
    <property type="term" value="C:mitochondrion"/>
    <property type="evidence" value="ECO:0007669"/>
    <property type="project" value="UniProtKB-SubCell"/>
</dbReference>
<comment type="subcellular location">
    <subcellularLocation>
        <location evidence="10">Mitochondrion</location>
    </subcellularLocation>
</comment>
<keyword evidence="6 10" id="KW-0648">Protein biosynthesis</keyword>
<reference evidence="13 14" key="1">
    <citation type="journal article" date="2018" name="Nat. Ecol. Evol.">
        <title>Genomic signatures of mitonuclear coevolution across populations of Tigriopus californicus.</title>
        <authorList>
            <person name="Barreto F.S."/>
            <person name="Watson E.T."/>
            <person name="Lima T.G."/>
            <person name="Willett C.S."/>
            <person name="Edmands S."/>
            <person name="Li W."/>
            <person name="Burton R.S."/>
        </authorList>
    </citation>
    <scope>NUCLEOTIDE SEQUENCE [LARGE SCALE GENOMIC DNA]</scope>
    <source>
        <strain evidence="13 14">San Diego</strain>
    </source>
</reference>
<dbReference type="Pfam" id="PF02934">
    <property type="entry name" value="GatB_N"/>
    <property type="match status" value="1"/>
</dbReference>
<evidence type="ECO:0000256" key="3">
    <source>
        <dbReference type="ARBA" id="ARBA00022598"/>
    </source>
</evidence>
<comment type="similarity">
    <text evidence="1 10">Belongs to the GatB/GatE family. GatB subfamily.</text>
</comment>
<keyword evidence="10" id="KW-0496">Mitochondrion</keyword>
<keyword evidence="3 10" id="KW-0436">Ligase</keyword>
<comment type="function">
    <text evidence="10">Allows the formation of correctly charged Gln-tRNA(Gln) through the transamidation of misacylated Glu-tRNA(Gln) in the mitochondria. The reaction takes place in the presence of glutamine and ATP through an activated gamma-phospho-Glu-tRNA(Gln).</text>
</comment>
<evidence type="ECO:0000256" key="11">
    <source>
        <dbReference type="SAM" id="MobiDB-lite"/>
    </source>
</evidence>
<dbReference type="NCBIfam" id="NF004012">
    <property type="entry name" value="PRK05477.1-2"/>
    <property type="match status" value="1"/>
</dbReference>
<dbReference type="InterPro" id="IPR017959">
    <property type="entry name" value="Asn/Gln-tRNA_amidoTrfase_suB/E"/>
</dbReference>
<proteinExistence type="inferred from homology"/>